<dbReference type="Gene3D" id="1.10.510.10">
    <property type="entry name" value="Transferase(Phosphotransferase) domain 1"/>
    <property type="match status" value="1"/>
</dbReference>
<dbReference type="InterPro" id="IPR050216">
    <property type="entry name" value="LRR_domain-containing"/>
</dbReference>
<dbReference type="PANTHER" id="PTHR48051:SF1">
    <property type="entry name" value="RAS SUPPRESSOR PROTEIN 1"/>
    <property type="match status" value="1"/>
</dbReference>
<dbReference type="PROSITE" id="PS51450">
    <property type="entry name" value="LRR"/>
    <property type="match status" value="1"/>
</dbReference>
<dbReference type="PROSITE" id="PS50011">
    <property type="entry name" value="PROTEIN_KINASE_DOM"/>
    <property type="match status" value="1"/>
</dbReference>
<dbReference type="InterPro" id="IPR032675">
    <property type="entry name" value="LRR_dom_sf"/>
</dbReference>
<reference evidence="5 8" key="1">
    <citation type="submission" date="2021-07" db="EMBL/GenBank/DDBJ databases">
        <title>Whole genome sequencing of carbapenem-resistant Pseudomonas spp. isolated in Japan.</title>
        <authorList>
            <person name="Suzuki M."/>
            <person name="Maehana S."/>
            <person name="Kitasato H."/>
        </authorList>
    </citation>
    <scope>NUCLEOTIDE SEQUENCE</scope>
    <source>
        <strain evidence="5">KAM435</strain>
        <strain evidence="6 8">KAM436</strain>
    </source>
</reference>
<keyword evidence="2" id="KW-0677">Repeat</keyword>
<evidence type="ECO:0000256" key="1">
    <source>
        <dbReference type="ARBA" id="ARBA00022614"/>
    </source>
</evidence>
<comment type="caution">
    <text evidence="5">The sequence shown here is derived from an EMBL/GenBank/DDBJ whole genome shotgun (WGS) entry which is preliminary data.</text>
</comment>
<dbReference type="InterPro" id="IPR003591">
    <property type="entry name" value="Leu-rich_rpt_typical-subtyp"/>
</dbReference>
<dbReference type="AlphaFoldDB" id="A0AA37FL42"/>
<dbReference type="RefSeq" id="WP_203787008.1">
    <property type="nucleotide sequence ID" value="NZ_AP024354.1"/>
</dbReference>
<dbReference type="Gene3D" id="3.30.200.20">
    <property type="entry name" value="Phosphorylase Kinase, domain 1"/>
    <property type="match status" value="1"/>
</dbReference>
<dbReference type="SUPFAM" id="SSF52058">
    <property type="entry name" value="L domain-like"/>
    <property type="match status" value="1"/>
</dbReference>
<dbReference type="EMBL" id="BPMS01000003">
    <property type="protein sequence ID" value="GIZ87900.1"/>
    <property type="molecule type" value="Genomic_DNA"/>
</dbReference>
<dbReference type="SUPFAM" id="SSF56112">
    <property type="entry name" value="Protein kinase-like (PK-like)"/>
    <property type="match status" value="1"/>
</dbReference>
<dbReference type="InterPro" id="IPR000719">
    <property type="entry name" value="Prot_kinase_dom"/>
</dbReference>
<proteinExistence type="predicted"/>
<evidence type="ECO:0000259" key="4">
    <source>
        <dbReference type="PROSITE" id="PS50011"/>
    </source>
</evidence>
<evidence type="ECO:0000256" key="3">
    <source>
        <dbReference type="PROSITE-ProRule" id="PRU10141"/>
    </source>
</evidence>
<evidence type="ECO:0000313" key="6">
    <source>
        <dbReference type="EMBL" id="GIZ92241.1"/>
    </source>
</evidence>
<dbReference type="PROSITE" id="PS00107">
    <property type="entry name" value="PROTEIN_KINASE_ATP"/>
    <property type="match status" value="1"/>
</dbReference>
<dbReference type="InterPro" id="IPR017441">
    <property type="entry name" value="Protein_kinase_ATP_BS"/>
</dbReference>
<sequence>MHSLEQLRRGELAGIRRLDLTADLDEFPREIFDLADSLEVLNLSGNRLRALPHDLSRLHRLQVLFCSDNPFETLPEVLGDCAQLEMVGFKSNRLREVPAAALPAQLRWLILTDNQIEALPDALGERPRLQKLMLAGNRLSELPPSLGALHQLELLRIAANRLEALPDWLLQLPRLAWLAFAGNPGSDRAEAAALASHSRAPIAREQLVLGELLGQGASGLIHHARWGEHEVAVKLFKGQMTSDGLPHSEMAACLSAGRHPQLLPVIGPLQAQPGEPDGLLLELLEPRFRVLAGPPSLASCTRDCYAPEQRFSAEQVQALARGVAAALAHLHGRGILHGDLYAHNLLVDGLDCRLSDFGAASFFTPGSSPQGAALQRLESRAFGILLEELLQRCDAPPAPLLQLATDCQQAATQERPDFAEIAARLQ</sequence>
<gene>
    <name evidence="5" type="ORF">KAM435_12270</name>
    <name evidence="6" type="ORF">KAM436_12090</name>
</gene>
<dbReference type="Gene3D" id="3.80.10.10">
    <property type="entry name" value="Ribonuclease Inhibitor"/>
    <property type="match status" value="2"/>
</dbReference>
<dbReference type="GO" id="GO:0005737">
    <property type="term" value="C:cytoplasm"/>
    <property type="evidence" value="ECO:0007669"/>
    <property type="project" value="TreeGrafter"/>
</dbReference>
<organism evidence="5 7">
    <name type="scientific">Aquipseudomonas alcaligenes</name>
    <name type="common">Pseudomonas alcaligenes</name>
    <dbReference type="NCBI Taxonomy" id="43263"/>
    <lineage>
        <taxon>Bacteria</taxon>
        <taxon>Pseudomonadati</taxon>
        <taxon>Pseudomonadota</taxon>
        <taxon>Gammaproteobacteria</taxon>
        <taxon>Pseudomonadales</taxon>
        <taxon>Pseudomonadaceae</taxon>
        <taxon>Aquipseudomonas</taxon>
    </lineage>
</organism>
<keyword evidence="3" id="KW-0547">Nucleotide-binding</keyword>
<keyword evidence="3" id="KW-0067">ATP-binding</keyword>
<keyword evidence="1" id="KW-0433">Leucine-rich repeat</keyword>
<dbReference type="GO" id="GO:0004672">
    <property type="term" value="F:protein kinase activity"/>
    <property type="evidence" value="ECO:0007669"/>
    <property type="project" value="InterPro"/>
</dbReference>
<dbReference type="PANTHER" id="PTHR48051">
    <property type="match status" value="1"/>
</dbReference>
<dbReference type="Proteomes" id="UP000887228">
    <property type="component" value="Unassembled WGS sequence"/>
</dbReference>
<dbReference type="SMART" id="SM00369">
    <property type="entry name" value="LRR_TYP"/>
    <property type="match status" value="5"/>
</dbReference>
<dbReference type="InterPro" id="IPR011009">
    <property type="entry name" value="Kinase-like_dom_sf"/>
</dbReference>
<dbReference type="InterPro" id="IPR001611">
    <property type="entry name" value="Leu-rich_rpt"/>
</dbReference>
<evidence type="ECO:0000313" key="5">
    <source>
        <dbReference type="EMBL" id="GIZ87900.1"/>
    </source>
</evidence>
<dbReference type="GO" id="GO:0005524">
    <property type="term" value="F:ATP binding"/>
    <property type="evidence" value="ECO:0007669"/>
    <property type="project" value="UniProtKB-UniRule"/>
</dbReference>
<evidence type="ECO:0000313" key="8">
    <source>
        <dbReference type="Proteomes" id="UP000887228"/>
    </source>
</evidence>
<dbReference type="Pfam" id="PF13855">
    <property type="entry name" value="LRR_8"/>
    <property type="match status" value="1"/>
</dbReference>
<dbReference type="EMBL" id="BPMT01000003">
    <property type="protein sequence ID" value="GIZ92241.1"/>
    <property type="molecule type" value="Genomic_DNA"/>
</dbReference>
<feature type="binding site" evidence="3">
    <location>
        <position position="234"/>
    </location>
    <ligand>
        <name>ATP</name>
        <dbReference type="ChEBI" id="CHEBI:30616"/>
    </ligand>
</feature>
<dbReference type="Pfam" id="PF12799">
    <property type="entry name" value="LRR_4"/>
    <property type="match status" value="1"/>
</dbReference>
<dbReference type="Proteomes" id="UP000887212">
    <property type="component" value="Unassembled WGS sequence"/>
</dbReference>
<dbReference type="InterPro" id="IPR025875">
    <property type="entry name" value="Leu-rich_rpt_4"/>
</dbReference>
<accession>A0AA37FL42</accession>
<evidence type="ECO:0000256" key="2">
    <source>
        <dbReference type="ARBA" id="ARBA00022737"/>
    </source>
</evidence>
<dbReference type="SMART" id="SM00364">
    <property type="entry name" value="LRR_BAC"/>
    <property type="match status" value="5"/>
</dbReference>
<protein>
    <recommendedName>
        <fullName evidence="4">Protein kinase domain-containing protein</fullName>
    </recommendedName>
</protein>
<name>A0AA37FL42_AQUAC</name>
<dbReference type="Pfam" id="PF00069">
    <property type="entry name" value="Pkinase"/>
    <property type="match status" value="1"/>
</dbReference>
<evidence type="ECO:0000313" key="7">
    <source>
        <dbReference type="Proteomes" id="UP000887212"/>
    </source>
</evidence>
<feature type="domain" description="Protein kinase" evidence="4">
    <location>
        <begin position="207"/>
        <end position="426"/>
    </location>
</feature>